<keyword evidence="2" id="KW-1185">Reference proteome</keyword>
<evidence type="ECO:0000313" key="1">
    <source>
        <dbReference type="EMBL" id="KAJ3810299.1"/>
    </source>
</evidence>
<comment type="caution">
    <text evidence="1">The sequence shown here is derived from an EMBL/GenBank/DDBJ whole genome shotgun (WGS) entry which is preliminary data.</text>
</comment>
<organism evidence="1 2">
    <name type="scientific">Lentinula aff. lateritia</name>
    <dbReference type="NCBI Taxonomy" id="2804960"/>
    <lineage>
        <taxon>Eukaryota</taxon>
        <taxon>Fungi</taxon>
        <taxon>Dikarya</taxon>
        <taxon>Basidiomycota</taxon>
        <taxon>Agaricomycotina</taxon>
        <taxon>Agaricomycetes</taxon>
        <taxon>Agaricomycetidae</taxon>
        <taxon>Agaricales</taxon>
        <taxon>Marasmiineae</taxon>
        <taxon>Omphalotaceae</taxon>
        <taxon>Lentinula</taxon>
    </lineage>
</organism>
<proteinExistence type="predicted"/>
<dbReference type="EMBL" id="MU795109">
    <property type="protein sequence ID" value="KAJ3810299.1"/>
    <property type="molecule type" value="Genomic_DNA"/>
</dbReference>
<name>A0ACC1U0R2_9AGAR</name>
<evidence type="ECO:0000313" key="2">
    <source>
        <dbReference type="Proteomes" id="UP001163835"/>
    </source>
</evidence>
<gene>
    <name evidence="1" type="ORF">F5876DRAFT_65748</name>
</gene>
<protein>
    <submittedName>
        <fullName evidence="1">Uncharacterized protein</fullName>
    </submittedName>
</protein>
<sequence length="222" mass="24755">MYSMSLVHSFLLWAGLLSSSSLQVGVVAIPMPNTSVSLEPRVSRALDNIQILLDRGTGSTAEQSWSLFVSFARGYRPTMDLSAVEEVLTSRGSRKSLRKVQDENRIGQISFESEFSKEIALQSLLQVQCGGKCSTRLFWIIHALEDLRKSAHKTSFQFLDTRWLDAAKEMIHSRGTADGHSVVGTPAEEEYRKLEMVLNAHSEHISVEEFQDIALGKLVVVD</sequence>
<dbReference type="Proteomes" id="UP001163835">
    <property type="component" value="Unassembled WGS sequence"/>
</dbReference>
<reference evidence="1" key="1">
    <citation type="submission" date="2022-09" db="EMBL/GenBank/DDBJ databases">
        <title>A Global Phylogenomic Analysis of the Shiitake Genus Lentinula.</title>
        <authorList>
            <consortium name="DOE Joint Genome Institute"/>
            <person name="Sierra-Patev S."/>
            <person name="Min B."/>
            <person name="Naranjo-Ortiz M."/>
            <person name="Looney B."/>
            <person name="Konkel Z."/>
            <person name="Slot J.C."/>
            <person name="Sakamoto Y."/>
            <person name="Steenwyk J.L."/>
            <person name="Rokas A."/>
            <person name="Carro J."/>
            <person name="Camarero S."/>
            <person name="Ferreira P."/>
            <person name="Molpeceres G."/>
            <person name="Ruiz-Duenas F.J."/>
            <person name="Serrano A."/>
            <person name="Henrissat B."/>
            <person name="Drula E."/>
            <person name="Hughes K.W."/>
            <person name="Mata J.L."/>
            <person name="Ishikawa N.K."/>
            <person name="Vargas-Isla R."/>
            <person name="Ushijima S."/>
            <person name="Smith C.A."/>
            <person name="Ahrendt S."/>
            <person name="Andreopoulos W."/>
            <person name="He G."/>
            <person name="Labutti K."/>
            <person name="Lipzen A."/>
            <person name="Ng V."/>
            <person name="Riley R."/>
            <person name="Sandor L."/>
            <person name="Barry K."/>
            <person name="Martinez A.T."/>
            <person name="Xiao Y."/>
            <person name="Gibbons J.G."/>
            <person name="Terashima K."/>
            <person name="Grigoriev I.V."/>
            <person name="Hibbett D.S."/>
        </authorList>
    </citation>
    <scope>NUCLEOTIDE SEQUENCE</scope>
    <source>
        <strain evidence="1">TMI1499</strain>
    </source>
</reference>
<accession>A0ACC1U0R2</accession>